<comment type="caution">
    <text evidence="1">The sequence shown here is derived from an EMBL/GenBank/DDBJ whole genome shotgun (WGS) entry which is preliminary data.</text>
</comment>
<dbReference type="AlphaFoldDB" id="A0A392TJD2"/>
<proteinExistence type="predicted"/>
<evidence type="ECO:0000313" key="1">
    <source>
        <dbReference type="EMBL" id="MCI61241.1"/>
    </source>
</evidence>
<name>A0A392TJD2_9FABA</name>
<accession>A0A392TJD2</accession>
<organism evidence="1 2">
    <name type="scientific">Trifolium medium</name>
    <dbReference type="NCBI Taxonomy" id="97028"/>
    <lineage>
        <taxon>Eukaryota</taxon>
        <taxon>Viridiplantae</taxon>
        <taxon>Streptophyta</taxon>
        <taxon>Embryophyta</taxon>
        <taxon>Tracheophyta</taxon>
        <taxon>Spermatophyta</taxon>
        <taxon>Magnoliopsida</taxon>
        <taxon>eudicotyledons</taxon>
        <taxon>Gunneridae</taxon>
        <taxon>Pentapetalae</taxon>
        <taxon>rosids</taxon>
        <taxon>fabids</taxon>
        <taxon>Fabales</taxon>
        <taxon>Fabaceae</taxon>
        <taxon>Papilionoideae</taxon>
        <taxon>50 kb inversion clade</taxon>
        <taxon>NPAAA clade</taxon>
        <taxon>Hologalegina</taxon>
        <taxon>IRL clade</taxon>
        <taxon>Trifolieae</taxon>
        <taxon>Trifolium</taxon>
    </lineage>
</organism>
<reference evidence="1 2" key="1">
    <citation type="journal article" date="2018" name="Front. Plant Sci.">
        <title>Red Clover (Trifolium pratense) and Zigzag Clover (T. medium) - A Picture of Genomic Similarities and Differences.</title>
        <authorList>
            <person name="Dluhosova J."/>
            <person name="Istvanek J."/>
            <person name="Nedelnik J."/>
            <person name="Repkova J."/>
        </authorList>
    </citation>
    <scope>NUCLEOTIDE SEQUENCE [LARGE SCALE GENOMIC DNA]</scope>
    <source>
        <strain evidence="2">cv. 10/8</strain>
        <tissue evidence="1">Leaf</tissue>
    </source>
</reference>
<feature type="non-terminal residue" evidence="1">
    <location>
        <position position="1"/>
    </location>
</feature>
<keyword evidence="2" id="KW-1185">Reference proteome</keyword>
<protein>
    <submittedName>
        <fullName evidence="1">Uncharacterized protein</fullName>
    </submittedName>
</protein>
<evidence type="ECO:0000313" key="2">
    <source>
        <dbReference type="Proteomes" id="UP000265520"/>
    </source>
</evidence>
<dbReference type="EMBL" id="LXQA010596034">
    <property type="protein sequence ID" value="MCI61241.1"/>
    <property type="molecule type" value="Genomic_DNA"/>
</dbReference>
<sequence length="79" mass="8685">IADFFGTPQLPNQQVRPIQNQIPVQNQPIPNNPGVPLIQGQLPVVAQEEPPTQIVVEPHPGVVLVNRDQNADEVVRNVQ</sequence>
<dbReference type="Proteomes" id="UP000265520">
    <property type="component" value="Unassembled WGS sequence"/>
</dbReference>